<feature type="region of interest" description="Disordered" evidence="1">
    <location>
        <begin position="117"/>
        <end position="143"/>
    </location>
</feature>
<dbReference type="EMBL" id="MU157824">
    <property type="protein sequence ID" value="KAF9535259.1"/>
    <property type="molecule type" value="Genomic_DNA"/>
</dbReference>
<dbReference type="InterPro" id="IPR024964">
    <property type="entry name" value="CTLH/CRA"/>
</dbReference>
<protein>
    <submittedName>
        <fullName evidence="3">CTLH/CRA C-terminal to lish motif domain-containing protein</fullName>
    </submittedName>
</protein>
<dbReference type="InterPro" id="IPR050618">
    <property type="entry name" value="Ubq-SigPath_Reg"/>
</dbReference>
<keyword evidence="4" id="KW-1185">Reference proteome</keyword>
<name>A0A9P6EUG4_9AGAR</name>
<dbReference type="Pfam" id="PF10607">
    <property type="entry name" value="CTLH"/>
    <property type="match status" value="1"/>
</dbReference>
<accession>A0A9P6EUG4</accession>
<gene>
    <name evidence="3" type="ORF">CPB83DRAFT_866</name>
</gene>
<evidence type="ECO:0000313" key="3">
    <source>
        <dbReference type="EMBL" id="KAF9535259.1"/>
    </source>
</evidence>
<evidence type="ECO:0000259" key="2">
    <source>
        <dbReference type="SMART" id="SM00757"/>
    </source>
</evidence>
<reference evidence="3" key="1">
    <citation type="submission" date="2020-11" db="EMBL/GenBank/DDBJ databases">
        <authorList>
            <consortium name="DOE Joint Genome Institute"/>
            <person name="Ahrendt S."/>
            <person name="Riley R."/>
            <person name="Andreopoulos W."/>
            <person name="Labutti K."/>
            <person name="Pangilinan J."/>
            <person name="Ruiz-Duenas F.J."/>
            <person name="Barrasa J.M."/>
            <person name="Sanchez-Garcia M."/>
            <person name="Camarero S."/>
            <person name="Miyauchi S."/>
            <person name="Serrano A."/>
            <person name="Linde D."/>
            <person name="Babiker R."/>
            <person name="Drula E."/>
            <person name="Ayuso-Fernandez I."/>
            <person name="Pacheco R."/>
            <person name="Padilla G."/>
            <person name="Ferreira P."/>
            <person name="Barriuso J."/>
            <person name="Kellner H."/>
            <person name="Castanera R."/>
            <person name="Alfaro M."/>
            <person name="Ramirez L."/>
            <person name="Pisabarro A.G."/>
            <person name="Kuo A."/>
            <person name="Tritt A."/>
            <person name="Lipzen A."/>
            <person name="He G."/>
            <person name="Yan M."/>
            <person name="Ng V."/>
            <person name="Cullen D."/>
            <person name="Martin F."/>
            <person name="Rosso M.-N."/>
            <person name="Henrissat B."/>
            <person name="Hibbett D."/>
            <person name="Martinez A.T."/>
            <person name="Grigoriev I.V."/>
        </authorList>
    </citation>
    <scope>NUCLEOTIDE SEQUENCE</scope>
    <source>
        <strain evidence="3">CBS 506.95</strain>
    </source>
</reference>
<evidence type="ECO:0000256" key="1">
    <source>
        <dbReference type="SAM" id="MobiDB-lite"/>
    </source>
</evidence>
<sequence>MSSSSSRISFSNLTPDQLRSIVLDYLCHGCYTNTAAAFHRDSNPVKQLDADGDEIVSGSGVNGASGSSTATESDKMLEEIKLRQEIRVQILSGRVDDAVELLNKHFPAVLAETLPIREDGNSTTEDESVNPAGGHAATESRPSMSNLEYLSSTSTEPAHLLLNLRILAFCEACRTIPLPYPPDASSAATVTENGDVDDIDIDSDEEDSDVQQQQMALLIKAQKLYAYTKTLVNAADKATYVKEMENVGGLLAYKTPEKSSMAKYLSMERREAVADQINRAVLKRTGRPLISSLELITRYTTVLWGAANELGIKPRPGVVIPSKASSDMDTDNEIQAVPSFSLPRFVGSDLRP</sequence>
<dbReference type="InterPro" id="IPR006594">
    <property type="entry name" value="LisH"/>
</dbReference>
<comment type="caution">
    <text evidence="3">The sequence shown here is derived from an EMBL/GenBank/DDBJ whole genome shotgun (WGS) entry which is preliminary data.</text>
</comment>
<dbReference type="AlphaFoldDB" id="A0A9P6EUG4"/>
<dbReference type="OrthoDB" id="8048523at2759"/>
<dbReference type="InterPro" id="IPR013144">
    <property type="entry name" value="CRA_dom"/>
</dbReference>
<dbReference type="PROSITE" id="PS50896">
    <property type="entry name" value="LISH"/>
    <property type="match status" value="1"/>
</dbReference>
<proteinExistence type="predicted"/>
<dbReference type="Proteomes" id="UP000807306">
    <property type="component" value="Unassembled WGS sequence"/>
</dbReference>
<evidence type="ECO:0000313" key="4">
    <source>
        <dbReference type="Proteomes" id="UP000807306"/>
    </source>
</evidence>
<feature type="domain" description="CRA" evidence="2">
    <location>
        <begin position="212"/>
        <end position="313"/>
    </location>
</feature>
<organism evidence="3 4">
    <name type="scientific">Crepidotus variabilis</name>
    <dbReference type="NCBI Taxonomy" id="179855"/>
    <lineage>
        <taxon>Eukaryota</taxon>
        <taxon>Fungi</taxon>
        <taxon>Dikarya</taxon>
        <taxon>Basidiomycota</taxon>
        <taxon>Agaricomycotina</taxon>
        <taxon>Agaricomycetes</taxon>
        <taxon>Agaricomycetidae</taxon>
        <taxon>Agaricales</taxon>
        <taxon>Agaricineae</taxon>
        <taxon>Crepidotaceae</taxon>
        <taxon>Crepidotus</taxon>
    </lineage>
</organism>
<dbReference type="SMART" id="SM00757">
    <property type="entry name" value="CRA"/>
    <property type="match status" value="1"/>
</dbReference>
<dbReference type="PANTHER" id="PTHR12864">
    <property type="entry name" value="RAN BINDING PROTEIN 9-RELATED"/>
    <property type="match status" value="1"/>
</dbReference>